<gene>
    <name evidence="1" type="ORF">BDR25DRAFT_160118</name>
</gene>
<evidence type="ECO:0000313" key="1">
    <source>
        <dbReference type="EMBL" id="KAF2474416.1"/>
    </source>
</evidence>
<dbReference type="Proteomes" id="UP000799755">
    <property type="component" value="Unassembled WGS sequence"/>
</dbReference>
<organism evidence="1 2">
    <name type="scientific">Lindgomyces ingoldianus</name>
    <dbReference type="NCBI Taxonomy" id="673940"/>
    <lineage>
        <taxon>Eukaryota</taxon>
        <taxon>Fungi</taxon>
        <taxon>Dikarya</taxon>
        <taxon>Ascomycota</taxon>
        <taxon>Pezizomycotina</taxon>
        <taxon>Dothideomycetes</taxon>
        <taxon>Pleosporomycetidae</taxon>
        <taxon>Pleosporales</taxon>
        <taxon>Lindgomycetaceae</taxon>
        <taxon>Lindgomyces</taxon>
    </lineage>
</organism>
<dbReference type="EMBL" id="MU003498">
    <property type="protein sequence ID" value="KAF2474416.1"/>
    <property type="molecule type" value="Genomic_DNA"/>
</dbReference>
<reference evidence="1" key="1">
    <citation type="journal article" date="2020" name="Stud. Mycol.">
        <title>101 Dothideomycetes genomes: a test case for predicting lifestyles and emergence of pathogens.</title>
        <authorList>
            <person name="Haridas S."/>
            <person name="Albert R."/>
            <person name="Binder M."/>
            <person name="Bloem J."/>
            <person name="Labutti K."/>
            <person name="Salamov A."/>
            <person name="Andreopoulos B."/>
            <person name="Baker S."/>
            <person name="Barry K."/>
            <person name="Bills G."/>
            <person name="Bluhm B."/>
            <person name="Cannon C."/>
            <person name="Castanera R."/>
            <person name="Culley D."/>
            <person name="Daum C."/>
            <person name="Ezra D."/>
            <person name="Gonzalez J."/>
            <person name="Henrissat B."/>
            <person name="Kuo A."/>
            <person name="Liang C."/>
            <person name="Lipzen A."/>
            <person name="Lutzoni F."/>
            <person name="Magnuson J."/>
            <person name="Mondo S."/>
            <person name="Nolan M."/>
            <person name="Ohm R."/>
            <person name="Pangilinan J."/>
            <person name="Park H.-J."/>
            <person name="Ramirez L."/>
            <person name="Alfaro M."/>
            <person name="Sun H."/>
            <person name="Tritt A."/>
            <person name="Yoshinaga Y."/>
            <person name="Zwiers L.-H."/>
            <person name="Turgeon B."/>
            <person name="Goodwin S."/>
            <person name="Spatafora J."/>
            <person name="Crous P."/>
            <person name="Grigoriev I."/>
        </authorList>
    </citation>
    <scope>NUCLEOTIDE SEQUENCE</scope>
    <source>
        <strain evidence="1">ATCC 200398</strain>
    </source>
</reference>
<protein>
    <submittedName>
        <fullName evidence="1">Uncharacterized protein</fullName>
    </submittedName>
</protein>
<feature type="non-terminal residue" evidence="1">
    <location>
        <position position="1"/>
    </location>
</feature>
<feature type="non-terminal residue" evidence="1">
    <location>
        <position position="69"/>
    </location>
</feature>
<evidence type="ECO:0000313" key="2">
    <source>
        <dbReference type="Proteomes" id="UP000799755"/>
    </source>
</evidence>
<proteinExistence type="predicted"/>
<sequence>ILGGGNAYGSASIEYRTNLSVPLQAEIAQVYELSLQIVWRIAVGFALFGFLHSFGARQLELRKHVAGDF</sequence>
<name>A0ACB6R5H8_9PLEO</name>
<accession>A0ACB6R5H8</accession>
<keyword evidence="2" id="KW-1185">Reference proteome</keyword>
<comment type="caution">
    <text evidence="1">The sequence shown here is derived from an EMBL/GenBank/DDBJ whole genome shotgun (WGS) entry which is preliminary data.</text>
</comment>